<dbReference type="NCBIfam" id="TIGR02717">
    <property type="entry name" value="AcCoA-syn-alpha"/>
    <property type="match status" value="1"/>
</dbReference>
<evidence type="ECO:0000259" key="6">
    <source>
        <dbReference type="PROSITE" id="PS50975"/>
    </source>
</evidence>
<keyword evidence="3 5" id="KW-0067">ATP-binding</keyword>
<dbReference type="PANTHER" id="PTHR43334:SF1">
    <property type="entry name" value="3-HYDROXYPROPIONATE--COA LIGASE [ADP-FORMING]"/>
    <property type="match status" value="1"/>
</dbReference>
<evidence type="ECO:0000256" key="4">
    <source>
        <dbReference type="ARBA" id="ARBA00060888"/>
    </source>
</evidence>
<evidence type="ECO:0000256" key="5">
    <source>
        <dbReference type="PROSITE-ProRule" id="PRU00409"/>
    </source>
</evidence>
<dbReference type="InterPro" id="IPR036291">
    <property type="entry name" value="NAD(P)-bd_dom_sf"/>
</dbReference>
<evidence type="ECO:0000256" key="3">
    <source>
        <dbReference type="ARBA" id="ARBA00022840"/>
    </source>
</evidence>
<feature type="domain" description="ATP-grasp" evidence="6">
    <location>
        <begin position="490"/>
        <end position="526"/>
    </location>
</feature>
<keyword evidence="2 5" id="KW-0547">Nucleotide-binding</keyword>
<dbReference type="SUPFAM" id="SSF52210">
    <property type="entry name" value="Succinyl-CoA synthetase domains"/>
    <property type="match status" value="2"/>
</dbReference>
<dbReference type="InterPro" id="IPR051538">
    <property type="entry name" value="Acyl-CoA_Synth/Transferase"/>
</dbReference>
<dbReference type="Gene3D" id="3.40.50.261">
    <property type="entry name" value="Succinyl-CoA synthetase domains"/>
    <property type="match status" value="2"/>
</dbReference>
<dbReference type="PROSITE" id="PS50975">
    <property type="entry name" value="ATP_GRASP"/>
    <property type="match status" value="1"/>
</dbReference>
<comment type="caution">
    <text evidence="7">The sequence shown here is derived from an EMBL/GenBank/DDBJ whole genome shotgun (WGS) entry which is preliminary data.</text>
</comment>
<dbReference type="InterPro" id="IPR016102">
    <property type="entry name" value="Succinyl-CoA_synth-like"/>
</dbReference>
<dbReference type="Gene3D" id="3.40.50.720">
    <property type="entry name" value="NAD(P)-binding Rossmann-like Domain"/>
    <property type="match status" value="1"/>
</dbReference>
<dbReference type="EMBL" id="JASCXX010000001">
    <property type="protein sequence ID" value="MDI6447639.1"/>
    <property type="molecule type" value="Genomic_DNA"/>
</dbReference>
<gene>
    <name evidence="7" type="ORF">QJ522_01180</name>
</gene>
<dbReference type="InterPro" id="IPR013815">
    <property type="entry name" value="ATP_grasp_subdomain_1"/>
</dbReference>
<evidence type="ECO:0000256" key="1">
    <source>
        <dbReference type="ARBA" id="ARBA00022598"/>
    </source>
</evidence>
<dbReference type="GO" id="GO:0046872">
    <property type="term" value="F:metal ion binding"/>
    <property type="evidence" value="ECO:0007669"/>
    <property type="project" value="InterPro"/>
</dbReference>
<dbReference type="GO" id="GO:0043758">
    <property type="term" value="F:acetate-CoA ligase (ADP-forming) activity"/>
    <property type="evidence" value="ECO:0007669"/>
    <property type="project" value="InterPro"/>
</dbReference>
<dbReference type="FunFam" id="3.30.1490.20:FF:000020">
    <property type="entry name" value="Protein lysine acetyltransferase"/>
    <property type="match status" value="1"/>
</dbReference>
<dbReference type="InterPro" id="IPR014089">
    <property type="entry name" value="AcCoA-synth-alpha"/>
</dbReference>
<accession>A0AAW6TVV4</accession>
<protein>
    <submittedName>
        <fullName evidence="7">Acetate--CoA ligase family protein</fullName>
    </submittedName>
</protein>
<evidence type="ECO:0000313" key="8">
    <source>
        <dbReference type="Proteomes" id="UP001431776"/>
    </source>
</evidence>
<organism evidence="7 8">
    <name type="scientific">Anaerobaca lacustris</name>
    <dbReference type="NCBI Taxonomy" id="3044600"/>
    <lineage>
        <taxon>Bacteria</taxon>
        <taxon>Pseudomonadati</taxon>
        <taxon>Planctomycetota</taxon>
        <taxon>Phycisphaerae</taxon>
        <taxon>Sedimentisphaerales</taxon>
        <taxon>Anaerobacaceae</taxon>
        <taxon>Anaerobaca</taxon>
    </lineage>
</organism>
<dbReference type="RefSeq" id="WP_349243049.1">
    <property type="nucleotide sequence ID" value="NZ_JASCXX010000001.1"/>
</dbReference>
<dbReference type="SUPFAM" id="SSF56059">
    <property type="entry name" value="Glutathione synthetase ATP-binding domain-like"/>
    <property type="match status" value="1"/>
</dbReference>
<dbReference type="Pfam" id="PF19045">
    <property type="entry name" value="Ligase_CoA_2"/>
    <property type="match status" value="1"/>
</dbReference>
<evidence type="ECO:0000256" key="2">
    <source>
        <dbReference type="ARBA" id="ARBA00022741"/>
    </source>
</evidence>
<dbReference type="InterPro" id="IPR011761">
    <property type="entry name" value="ATP-grasp"/>
</dbReference>
<proteinExistence type="inferred from homology"/>
<evidence type="ECO:0000313" key="7">
    <source>
        <dbReference type="EMBL" id="MDI6447639.1"/>
    </source>
</evidence>
<dbReference type="Pfam" id="PF13607">
    <property type="entry name" value="Succ_CoA_lig"/>
    <property type="match status" value="1"/>
</dbReference>
<sequence length="699" mass="74856">MSLESFFAPKSVAVVGASRQKGKVGYEILVNMISSGFEGKIWPVNRSTDSVEGLKCYPDLTSIGETPELVIVIVPAKFVLGVMEECATIGTKAVIIITAGFKEIGEEGKKLEDEVVRVARRSGIRIIGPNCLGVTVTASKLNASFGGDLPDVGGIGYLSQSGALLAAILDIAKANGIGFSSLFSIGNKADVDELDLIEALAKDPNTTVIAGYLENIKDGNAFVHAAEQISHEKPILLMKSGGTSAGAKAASSHTGSLAGSEVAYEAMFTRAGIIRCESITEQFDFAQAFANQPLPKGPGVVVLTNAGGAGIMAADAIEREGLTFAKLSPATIEKLKTKLPAAANFHNPVDVLGDALADRYEFALDVLLDDPSVETVLVLLTPQAMTEAQETAEAIARVSRLKPDKPILACFMGASKVEEGVKVFREAKIPQYESPEDAVATIKAMADYVRWRARPKRVVRLFPVNRRKVESIIERHLRHGAREIGESESKEILEAYGFATPSGSIATTADQAANIAEQLGYPVVLKIWSPDIVHKSDVGGVKIGLKSAQEVKDAFDLMMYRIPKKVPDAHILGVLVQEMCASGREVILGMHRDPHFGPLMMFGMGGVMVEVLKDVAFYLAPLTGDEARQMLVNTKTYQLLKGVRGQEGVDIEAIAEGLQRLSQLVTEFPQIQEMDINPYVVGLPGTTPIAVDARISVEK</sequence>
<dbReference type="AlphaFoldDB" id="A0AAW6TVV4"/>
<dbReference type="SUPFAM" id="SSF51735">
    <property type="entry name" value="NAD(P)-binding Rossmann-fold domains"/>
    <property type="match status" value="1"/>
</dbReference>
<reference evidence="7" key="1">
    <citation type="submission" date="2023-05" db="EMBL/GenBank/DDBJ databases">
        <title>Anaerotaeda fermentans gen. nov., sp. nov., a novel anaerobic planctomycete of the new family within the order Sedimentisphaerales isolated from Taman Peninsula, Russia.</title>
        <authorList>
            <person name="Khomyakova M.A."/>
            <person name="Merkel A.Y."/>
            <person name="Slobodkin A.I."/>
        </authorList>
    </citation>
    <scope>NUCLEOTIDE SEQUENCE</scope>
    <source>
        <strain evidence="7">M17dextr</strain>
    </source>
</reference>
<dbReference type="PANTHER" id="PTHR43334">
    <property type="entry name" value="ACETATE--COA LIGASE [ADP-FORMING]"/>
    <property type="match status" value="1"/>
</dbReference>
<dbReference type="InterPro" id="IPR003781">
    <property type="entry name" value="CoA-bd"/>
</dbReference>
<keyword evidence="8" id="KW-1185">Reference proteome</keyword>
<dbReference type="GO" id="GO:0005524">
    <property type="term" value="F:ATP binding"/>
    <property type="evidence" value="ECO:0007669"/>
    <property type="project" value="UniProtKB-UniRule"/>
</dbReference>
<dbReference type="Proteomes" id="UP001431776">
    <property type="component" value="Unassembled WGS sequence"/>
</dbReference>
<dbReference type="Gene3D" id="3.30.470.20">
    <property type="entry name" value="ATP-grasp fold, B domain"/>
    <property type="match status" value="1"/>
</dbReference>
<dbReference type="Gene3D" id="3.30.1490.20">
    <property type="entry name" value="ATP-grasp fold, A domain"/>
    <property type="match status" value="1"/>
</dbReference>
<keyword evidence="1 7" id="KW-0436">Ligase</keyword>
<dbReference type="InterPro" id="IPR032875">
    <property type="entry name" value="Succ_CoA_lig_flav_dom"/>
</dbReference>
<comment type="similarity">
    <text evidence="4">In the N-terminal section; belongs to the acetate CoA ligase alpha subunit family.</text>
</comment>
<dbReference type="Pfam" id="PF13549">
    <property type="entry name" value="ATP-grasp_5"/>
    <property type="match status" value="1"/>
</dbReference>
<dbReference type="InterPro" id="IPR043938">
    <property type="entry name" value="Ligase_CoA_dom"/>
</dbReference>
<dbReference type="SMART" id="SM00881">
    <property type="entry name" value="CoA_binding"/>
    <property type="match status" value="1"/>
</dbReference>
<dbReference type="Pfam" id="PF13380">
    <property type="entry name" value="CoA_binding_2"/>
    <property type="match status" value="1"/>
</dbReference>
<name>A0AAW6TVV4_9BACT</name>